<dbReference type="Proteomes" id="UP000179145">
    <property type="component" value="Chromosome"/>
</dbReference>
<dbReference type="KEGG" id="kba:A0U89_07390"/>
<feature type="transmembrane region" description="Helical" evidence="5">
    <location>
        <begin position="425"/>
        <end position="447"/>
    </location>
</feature>
<feature type="transmembrane region" description="Helical" evidence="5">
    <location>
        <begin position="392"/>
        <end position="413"/>
    </location>
</feature>
<evidence type="ECO:0000313" key="7">
    <source>
        <dbReference type="Proteomes" id="UP000179145"/>
    </source>
</evidence>
<dbReference type="PANTHER" id="PTHR42744:SF1">
    <property type="entry name" value="BINDING-PROTEIN-DEPENDENT TRANSPORT SYSTEMS INNER MEMBRANE COMPONENT"/>
    <property type="match status" value="1"/>
</dbReference>
<gene>
    <name evidence="6" type="ORF">A0U89_07390</name>
</gene>
<feature type="transmembrane region" description="Helical" evidence="5">
    <location>
        <begin position="228"/>
        <end position="247"/>
    </location>
</feature>
<feature type="transmembrane region" description="Helical" evidence="5">
    <location>
        <begin position="356"/>
        <end position="380"/>
    </location>
</feature>
<dbReference type="SUPFAM" id="SSF161098">
    <property type="entry name" value="MetI-like"/>
    <property type="match status" value="2"/>
</dbReference>
<feature type="transmembrane region" description="Helical" evidence="5">
    <location>
        <begin position="312"/>
        <end position="336"/>
    </location>
</feature>
<accession>A0A1D8UTM3</accession>
<evidence type="ECO:0000256" key="4">
    <source>
        <dbReference type="ARBA" id="ARBA00023136"/>
    </source>
</evidence>
<evidence type="ECO:0000256" key="5">
    <source>
        <dbReference type="RuleBase" id="RU363032"/>
    </source>
</evidence>
<feature type="transmembrane region" description="Helical" evidence="5">
    <location>
        <begin position="468"/>
        <end position="492"/>
    </location>
</feature>
<dbReference type="GO" id="GO:0055085">
    <property type="term" value="P:transmembrane transport"/>
    <property type="evidence" value="ECO:0007669"/>
    <property type="project" value="InterPro"/>
</dbReference>
<feature type="transmembrane region" description="Helical" evidence="5">
    <location>
        <begin position="203"/>
        <end position="222"/>
    </location>
</feature>
<evidence type="ECO:0000256" key="2">
    <source>
        <dbReference type="ARBA" id="ARBA00022692"/>
    </source>
</evidence>
<feature type="transmembrane region" description="Helical" evidence="5">
    <location>
        <begin position="175"/>
        <end position="196"/>
    </location>
</feature>
<dbReference type="Pfam" id="PF00528">
    <property type="entry name" value="BPD_transp_1"/>
    <property type="match status" value="2"/>
</dbReference>
<dbReference type="EMBL" id="CP014674">
    <property type="protein sequence ID" value="AOX16994.1"/>
    <property type="molecule type" value="Genomic_DNA"/>
</dbReference>
<dbReference type="PROSITE" id="PS50928">
    <property type="entry name" value="ABC_TM1"/>
    <property type="match status" value="1"/>
</dbReference>
<keyword evidence="3 5" id="KW-1133">Transmembrane helix</keyword>
<feature type="transmembrane region" description="Helical" evidence="5">
    <location>
        <begin position="110"/>
        <end position="136"/>
    </location>
</feature>
<feature type="transmembrane region" description="Helical" evidence="5">
    <location>
        <begin position="60"/>
        <end position="89"/>
    </location>
</feature>
<organism evidence="6 7">
    <name type="scientific">Kozakia baliensis</name>
    <dbReference type="NCBI Taxonomy" id="153496"/>
    <lineage>
        <taxon>Bacteria</taxon>
        <taxon>Pseudomonadati</taxon>
        <taxon>Pseudomonadota</taxon>
        <taxon>Alphaproteobacteria</taxon>
        <taxon>Acetobacterales</taxon>
        <taxon>Acetobacteraceae</taxon>
        <taxon>Kozakia</taxon>
    </lineage>
</organism>
<dbReference type="eggNOG" id="COG4986">
    <property type="taxonomic scope" value="Bacteria"/>
</dbReference>
<evidence type="ECO:0000256" key="3">
    <source>
        <dbReference type="ARBA" id="ARBA00022989"/>
    </source>
</evidence>
<keyword evidence="2 5" id="KW-0812">Transmembrane</keyword>
<name>A0A1D8UTM3_9PROT</name>
<reference evidence="6 7" key="1">
    <citation type="journal article" date="2016" name="Microb. Cell Fact.">
        <title>Dissection of exopolysaccharide biosynthesis in Kozakia baliensis.</title>
        <authorList>
            <person name="Brandt J.U."/>
            <person name="Jakob F."/>
            <person name="Behr J."/>
            <person name="Geissler A.J."/>
            <person name="Vogel R.F."/>
        </authorList>
    </citation>
    <scope>NUCLEOTIDE SEQUENCE [LARGE SCALE GENOMIC DNA]</scope>
    <source>
        <strain evidence="6 7">DSM 14400</strain>
    </source>
</reference>
<dbReference type="GO" id="GO:0005886">
    <property type="term" value="C:plasma membrane"/>
    <property type="evidence" value="ECO:0007669"/>
    <property type="project" value="UniProtKB-SubCell"/>
</dbReference>
<proteinExistence type="inferred from homology"/>
<dbReference type="AlphaFoldDB" id="A0A1D8UTM3"/>
<feature type="transmembrane region" description="Helical" evidence="5">
    <location>
        <begin position="526"/>
        <end position="545"/>
    </location>
</feature>
<keyword evidence="4 5" id="KW-0472">Membrane</keyword>
<dbReference type="STRING" id="153496.A0U89_07390"/>
<dbReference type="InterPro" id="IPR035906">
    <property type="entry name" value="MetI-like_sf"/>
</dbReference>
<dbReference type="CDD" id="cd06261">
    <property type="entry name" value="TM_PBP2"/>
    <property type="match status" value="2"/>
</dbReference>
<dbReference type="Gene3D" id="1.10.3720.10">
    <property type="entry name" value="MetI-like"/>
    <property type="match status" value="2"/>
</dbReference>
<evidence type="ECO:0000256" key="1">
    <source>
        <dbReference type="ARBA" id="ARBA00004651"/>
    </source>
</evidence>
<comment type="similarity">
    <text evidence="5">Belongs to the binding-protein-dependent transport system permease family.</text>
</comment>
<dbReference type="PANTHER" id="PTHR42744">
    <property type="entry name" value="BINDING-PROTEIN-DEPENDENT TRANSPORT SYSTEMS INNER MEMBRANE COMPONENT"/>
    <property type="match status" value="1"/>
</dbReference>
<protein>
    <submittedName>
        <fullName evidence="6">Uncharacterized protein</fullName>
    </submittedName>
</protein>
<dbReference type="InterPro" id="IPR000515">
    <property type="entry name" value="MetI-like"/>
</dbReference>
<keyword evidence="7" id="KW-1185">Reference proteome</keyword>
<comment type="subcellular location">
    <subcellularLocation>
        <location evidence="1 5">Cell membrane</location>
        <topology evidence="1 5">Multi-pass membrane protein</topology>
    </subcellularLocation>
</comment>
<sequence length="565" mass="61856">MAPLLAASGSIIRKSARSLSFSLACAAAFMVVLAVASRCHLPQTSEAPQPLADFGWETLLFGVLATVARLFGATLLALVMAFLIAVTAVKTQFAQGILRSFVNVLRETPVLGFLPFLKFLGTEISVVGLTAAALVWNMSHALMKALENVPTDLEEAARGLGLTSWQRLWRLEAPFAIPALVAALAASMPTAWMALIAAEMLSIAGSAPVTPGVGAYAAVAALHNNVVALVGLAVIMALIVAVYDLALMRPWQSWSMRYRLDSGSDVSDPWMLSIWRRSQSVKWLGEKIRRGLAWIGGMPFGARRPRLLRKSFFFVPYSVGSAISVGICMAALLAFVGHQELRLIDLAVVTELGLLTAYRVLLVVLFSCLIWLPIGVWLGLRSETAQRFQPLMRLLALYPVNIVFPLAGCAAWHDSRLFASLWPEILIFLGAQWAVLAHILKGMRAFPDDLLQAARNMNVSGMLWWRRVLLPGLAPHILTGFMASSTVAWNIAILAEMVTWYGDAFFAPGLGQYIAQKMWSGDLPHIALGIAALCLYMVMMKRLLWQPLYGQIERRFNSPALRSRD</sequence>
<keyword evidence="5" id="KW-0813">Transport</keyword>
<evidence type="ECO:0000313" key="6">
    <source>
        <dbReference type="EMBL" id="AOX16994.1"/>
    </source>
</evidence>